<reference evidence="1 2" key="1">
    <citation type="journal article" date="2020" name="Front. Microbiol.">
        <title>Single-cell genomics of novel Actinobacteria with the Wood-Ljungdahl pathway discovered in a serpentinizing system.</title>
        <authorList>
            <person name="Merino N."/>
            <person name="Kawai M."/>
            <person name="Boyd E.S."/>
            <person name="Colman D.R."/>
            <person name="McGlynn S.E."/>
            <person name="Nealson K.H."/>
            <person name="Kurokawa K."/>
            <person name="Hongoh Y."/>
        </authorList>
    </citation>
    <scope>NUCLEOTIDE SEQUENCE [LARGE SCALE GENOMIC DNA]</scope>
    <source>
        <strain evidence="1 2">S42</strain>
    </source>
</reference>
<evidence type="ECO:0000313" key="2">
    <source>
        <dbReference type="Proteomes" id="UP000568877"/>
    </source>
</evidence>
<name>A0A6V8PLC8_9ACTN</name>
<dbReference type="AlphaFoldDB" id="A0A6V8PLC8"/>
<proteinExistence type="predicted"/>
<dbReference type="EMBL" id="BLSA01000472">
    <property type="protein sequence ID" value="GFP33429.1"/>
    <property type="molecule type" value="Genomic_DNA"/>
</dbReference>
<comment type="caution">
    <text evidence="1">The sequence shown here is derived from an EMBL/GenBank/DDBJ whole genome shotgun (WGS) entry which is preliminary data.</text>
</comment>
<feature type="non-terminal residue" evidence="1">
    <location>
        <position position="1"/>
    </location>
</feature>
<sequence>GASSSVAGQILFQYQEWIRIIGGILIGKIISRDFYEHLSATA</sequence>
<evidence type="ECO:0000313" key="1">
    <source>
        <dbReference type="EMBL" id="GFP33429.1"/>
    </source>
</evidence>
<accession>A0A6V8PLC8</accession>
<gene>
    <name evidence="1" type="ORF">HKBW3S42_01765</name>
</gene>
<organism evidence="1 2">
    <name type="scientific">Candidatus Hakubella thermalkaliphila</name>
    <dbReference type="NCBI Taxonomy" id="2754717"/>
    <lineage>
        <taxon>Bacteria</taxon>
        <taxon>Bacillati</taxon>
        <taxon>Actinomycetota</taxon>
        <taxon>Actinomycetota incertae sedis</taxon>
        <taxon>Candidatus Hakubellales</taxon>
        <taxon>Candidatus Hakubellaceae</taxon>
        <taxon>Candidatus Hakubella</taxon>
    </lineage>
</organism>
<protein>
    <submittedName>
        <fullName evidence="1">Uncharacterized protein</fullName>
    </submittedName>
</protein>
<dbReference type="Proteomes" id="UP000568877">
    <property type="component" value="Unassembled WGS sequence"/>
</dbReference>